<dbReference type="RefSeq" id="WP_184815313.1">
    <property type="nucleotide sequence ID" value="NZ_JACHJQ010000009.1"/>
</dbReference>
<proteinExistence type="predicted"/>
<dbReference type="PROSITE" id="PS50104">
    <property type="entry name" value="TIR"/>
    <property type="match status" value="1"/>
</dbReference>
<dbReference type="Gene3D" id="3.40.50.10140">
    <property type="entry name" value="Toll/interleukin-1 receptor homology (TIR) domain"/>
    <property type="match status" value="1"/>
</dbReference>
<accession>A0A7W7QD03</accession>
<evidence type="ECO:0000313" key="3">
    <source>
        <dbReference type="Proteomes" id="UP000520767"/>
    </source>
</evidence>
<feature type="domain" description="TIR" evidence="1">
    <location>
        <begin position="282"/>
        <end position="414"/>
    </location>
</feature>
<keyword evidence="3" id="KW-1185">Reference proteome</keyword>
<dbReference type="AlphaFoldDB" id="A0A7W7QD03"/>
<sequence>MSKHVSLQWRPLVEKVRAEQFEPQGETGDIEYLYSQTRNVFISDPYLIKEILYARKHRHPFMLIGEFGTGKNIFLELVAYGSAGDEPIECIDENIDGTEEEMVEKFFGVNGLVQQHPQSLFHFDLLQNAITWPIFMDKVHALARSGTLYRTDGQVVRGMPTRVVGGATIELSNLIGDVGASSAKYLYDYLSTNQLARTLKLSDQRSRIETVLAEVLATQVLDERSSVSEDDIAAIESVPESVMNTLQGYHWPDGFYELVRLVRTSLVEERWAVESLRAASMERVKAFISHSSVDHEKVAAVRDWLIENNVDPWVSSERLLPGQDWELEINKAIHSSDVIIVCLTDRSIDKAGYVHAEIRRALDLVERMPEGEIFLIPLRLELCEPPFRILKYHYVDFFEPSGRTQLMRALRQRATTLAKAPLGSRRYTGTTS</sequence>
<comment type="caution">
    <text evidence="2">The sequence shown here is derived from an EMBL/GenBank/DDBJ whole genome shotgun (WGS) entry which is preliminary data.</text>
</comment>
<dbReference type="EMBL" id="JACHJQ010000009">
    <property type="protein sequence ID" value="MBB4911305.1"/>
    <property type="molecule type" value="Genomic_DNA"/>
</dbReference>
<dbReference type="SUPFAM" id="SSF52540">
    <property type="entry name" value="P-loop containing nucleoside triphosphate hydrolases"/>
    <property type="match status" value="1"/>
</dbReference>
<dbReference type="SMART" id="SM00255">
    <property type="entry name" value="TIR"/>
    <property type="match status" value="1"/>
</dbReference>
<gene>
    <name evidence="2" type="ORF">FHR82_007565</name>
</gene>
<dbReference type="Pfam" id="PF13676">
    <property type="entry name" value="TIR_2"/>
    <property type="match status" value="1"/>
</dbReference>
<dbReference type="SUPFAM" id="SSF52200">
    <property type="entry name" value="Toll/Interleukin receptor TIR domain"/>
    <property type="match status" value="1"/>
</dbReference>
<dbReference type="InterPro" id="IPR000157">
    <property type="entry name" value="TIR_dom"/>
</dbReference>
<dbReference type="Proteomes" id="UP000520767">
    <property type="component" value="Unassembled WGS sequence"/>
</dbReference>
<dbReference type="InterPro" id="IPR027417">
    <property type="entry name" value="P-loop_NTPase"/>
</dbReference>
<reference evidence="2 3" key="1">
    <citation type="submission" date="2020-08" db="EMBL/GenBank/DDBJ databases">
        <title>Genomic Encyclopedia of Type Strains, Phase III (KMG-III): the genomes of soil and plant-associated and newly described type strains.</title>
        <authorList>
            <person name="Whitman W."/>
        </authorList>
    </citation>
    <scope>NUCLEOTIDE SEQUENCE [LARGE SCALE GENOMIC DNA]</scope>
    <source>
        <strain evidence="2 3">CECT 8960</strain>
    </source>
</reference>
<organism evidence="2 3">
    <name type="scientific">Actinophytocola algeriensis</name>
    <dbReference type="NCBI Taxonomy" id="1768010"/>
    <lineage>
        <taxon>Bacteria</taxon>
        <taxon>Bacillati</taxon>
        <taxon>Actinomycetota</taxon>
        <taxon>Actinomycetes</taxon>
        <taxon>Pseudonocardiales</taxon>
        <taxon>Pseudonocardiaceae</taxon>
    </lineage>
</organism>
<dbReference type="GO" id="GO:0007165">
    <property type="term" value="P:signal transduction"/>
    <property type="evidence" value="ECO:0007669"/>
    <property type="project" value="InterPro"/>
</dbReference>
<evidence type="ECO:0000259" key="1">
    <source>
        <dbReference type="PROSITE" id="PS50104"/>
    </source>
</evidence>
<protein>
    <recommendedName>
        <fullName evidence="1">TIR domain-containing protein</fullName>
    </recommendedName>
</protein>
<dbReference type="InterPro" id="IPR035897">
    <property type="entry name" value="Toll_tir_struct_dom_sf"/>
</dbReference>
<evidence type="ECO:0000313" key="2">
    <source>
        <dbReference type="EMBL" id="MBB4911305.1"/>
    </source>
</evidence>
<name>A0A7W7QD03_9PSEU</name>